<reference evidence="1" key="1">
    <citation type="journal article" date="2014" name="Front. Microbiol.">
        <title>High frequency of phylogenetically diverse reductive dehalogenase-homologous genes in deep subseafloor sedimentary metagenomes.</title>
        <authorList>
            <person name="Kawai M."/>
            <person name="Futagami T."/>
            <person name="Toyoda A."/>
            <person name="Takaki Y."/>
            <person name="Nishi S."/>
            <person name="Hori S."/>
            <person name="Arai W."/>
            <person name="Tsubouchi T."/>
            <person name="Morono Y."/>
            <person name="Uchiyama I."/>
            <person name="Ito T."/>
            <person name="Fujiyama A."/>
            <person name="Inagaki F."/>
            <person name="Takami H."/>
        </authorList>
    </citation>
    <scope>NUCLEOTIDE SEQUENCE</scope>
    <source>
        <strain evidence="1">Expedition CK06-06</strain>
    </source>
</reference>
<name>X0ZFR2_9ZZZZ</name>
<feature type="non-terminal residue" evidence="1">
    <location>
        <position position="35"/>
    </location>
</feature>
<proteinExistence type="predicted"/>
<accession>X0ZFR2</accession>
<gene>
    <name evidence="1" type="ORF">S01H1_86273</name>
</gene>
<protein>
    <submittedName>
        <fullName evidence="1">Uncharacterized protein</fullName>
    </submittedName>
</protein>
<organism evidence="1">
    <name type="scientific">marine sediment metagenome</name>
    <dbReference type="NCBI Taxonomy" id="412755"/>
    <lineage>
        <taxon>unclassified sequences</taxon>
        <taxon>metagenomes</taxon>
        <taxon>ecological metagenomes</taxon>
    </lineage>
</organism>
<evidence type="ECO:0000313" key="1">
    <source>
        <dbReference type="EMBL" id="GAG47186.1"/>
    </source>
</evidence>
<dbReference type="AlphaFoldDB" id="X0ZFR2"/>
<sequence length="35" mass="3987">AVPGFFIYTSGMKLFDNINPRMLEVGMHLRLADEC</sequence>
<comment type="caution">
    <text evidence="1">The sequence shown here is derived from an EMBL/GenBank/DDBJ whole genome shotgun (WGS) entry which is preliminary data.</text>
</comment>
<dbReference type="EMBL" id="BARS01059671">
    <property type="protein sequence ID" value="GAG47186.1"/>
    <property type="molecule type" value="Genomic_DNA"/>
</dbReference>
<feature type="non-terminal residue" evidence="1">
    <location>
        <position position="1"/>
    </location>
</feature>